<evidence type="ECO:0000256" key="1">
    <source>
        <dbReference type="ARBA" id="ARBA00038085"/>
    </source>
</evidence>
<proteinExistence type="inferred from homology"/>
<keyword evidence="3" id="KW-1185">Reference proteome</keyword>
<sequence>MEFHIDNMWNGKPLTHTPMKVSIEPLKNGTVKVTASGILFNDLPSPPPVSPGCDGATDQLWDYEVVEVFFLNSADDTYLEVELGPYGHHLVLLLQGRRNIIKTMLPMKYQVMSRTNDSWVAEAFIPIEYFPPNIDKLNAYAIHGSGEQRQYQQRYPQTENITQPDFHRLQDFGDVEFSTIIDSNSTRVYSAVWKESMAANQFGTSRYRILNSSRPFQLYSQRKTETLICLSRQILAP</sequence>
<gene>
    <name evidence="2" type="ORF">EB796_016211</name>
</gene>
<protein>
    <submittedName>
        <fullName evidence="2">C4orf33</fullName>
    </submittedName>
</protein>
<dbReference type="PANTHER" id="PTHR31475:SF5">
    <property type="entry name" value="UPF0462 PROTEIN C4ORF33 HOMOLOG"/>
    <property type="match status" value="1"/>
</dbReference>
<name>A0A7J7JHF8_BUGNE</name>
<dbReference type="AlphaFoldDB" id="A0A7J7JHF8"/>
<dbReference type="SUPFAM" id="SSF49344">
    <property type="entry name" value="CBD9-like"/>
    <property type="match status" value="1"/>
</dbReference>
<accession>A0A7J7JHF8</accession>
<dbReference type="EMBL" id="VXIV02002455">
    <property type="protein sequence ID" value="KAF6025487.1"/>
    <property type="molecule type" value="Genomic_DNA"/>
</dbReference>
<evidence type="ECO:0000313" key="2">
    <source>
        <dbReference type="EMBL" id="KAF6025487.1"/>
    </source>
</evidence>
<dbReference type="PANTHER" id="PTHR31475">
    <property type="entry name" value="UPF0462 PROTEIN"/>
    <property type="match status" value="1"/>
</dbReference>
<dbReference type="Proteomes" id="UP000593567">
    <property type="component" value="Unassembled WGS sequence"/>
</dbReference>
<evidence type="ECO:0000313" key="3">
    <source>
        <dbReference type="Proteomes" id="UP000593567"/>
    </source>
</evidence>
<comment type="similarity">
    <text evidence="1">Belongs to the UPF0462 family.</text>
</comment>
<dbReference type="Gene3D" id="2.60.40.1190">
    <property type="match status" value="1"/>
</dbReference>
<comment type="caution">
    <text evidence="2">The sequence shown here is derived from an EMBL/GenBank/DDBJ whole genome shotgun (WGS) entry which is preliminary data.</text>
</comment>
<organism evidence="2 3">
    <name type="scientific">Bugula neritina</name>
    <name type="common">Brown bryozoan</name>
    <name type="synonym">Sertularia neritina</name>
    <dbReference type="NCBI Taxonomy" id="10212"/>
    <lineage>
        <taxon>Eukaryota</taxon>
        <taxon>Metazoa</taxon>
        <taxon>Spiralia</taxon>
        <taxon>Lophotrochozoa</taxon>
        <taxon>Bryozoa</taxon>
        <taxon>Gymnolaemata</taxon>
        <taxon>Cheilostomatida</taxon>
        <taxon>Flustrina</taxon>
        <taxon>Buguloidea</taxon>
        <taxon>Bugulidae</taxon>
        <taxon>Bugula</taxon>
    </lineage>
</organism>
<dbReference type="OrthoDB" id="10056816at2759"/>
<reference evidence="2" key="1">
    <citation type="submission" date="2020-06" db="EMBL/GenBank/DDBJ databases">
        <title>Draft genome of Bugula neritina, a colonial animal packing powerful symbionts and potential medicines.</title>
        <authorList>
            <person name="Rayko M."/>
        </authorList>
    </citation>
    <scope>NUCLEOTIDE SEQUENCE [LARGE SCALE GENOMIC DNA]</scope>
    <source>
        <strain evidence="2">Kwan_BN1</strain>
    </source>
</reference>